<feature type="non-terminal residue" evidence="3">
    <location>
        <position position="1"/>
    </location>
</feature>
<reference evidence="3" key="1">
    <citation type="submission" date="2018-05" db="EMBL/GenBank/DDBJ databases">
        <authorList>
            <person name="Lanie J.A."/>
            <person name="Ng W.-L."/>
            <person name="Kazmierczak K.M."/>
            <person name="Andrzejewski T.M."/>
            <person name="Davidsen T.M."/>
            <person name="Wayne K.J."/>
            <person name="Tettelin H."/>
            <person name="Glass J.I."/>
            <person name="Rusch D."/>
            <person name="Podicherti R."/>
            <person name="Tsui H.-C.T."/>
            <person name="Winkler M.E."/>
        </authorList>
    </citation>
    <scope>NUCLEOTIDE SEQUENCE</scope>
</reference>
<accession>A0A383CR65</accession>
<organism evidence="3">
    <name type="scientific">marine metagenome</name>
    <dbReference type="NCBI Taxonomy" id="408172"/>
    <lineage>
        <taxon>unclassified sequences</taxon>
        <taxon>metagenomes</taxon>
        <taxon>ecological metagenomes</taxon>
    </lineage>
</organism>
<dbReference type="AlphaFoldDB" id="A0A383CR65"/>
<evidence type="ECO:0000256" key="1">
    <source>
        <dbReference type="ARBA" id="ARBA00006484"/>
    </source>
</evidence>
<dbReference type="InterPro" id="IPR002347">
    <property type="entry name" value="SDR_fam"/>
</dbReference>
<dbReference type="InterPro" id="IPR036291">
    <property type="entry name" value="NAD(P)-bd_dom_sf"/>
</dbReference>
<dbReference type="EMBL" id="UINC01210918">
    <property type="protein sequence ID" value="SVE34594.1"/>
    <property type="molecule type" value="Genomic_DNA"/>
</dbReference>
<dbReference type="PANTHER" id="PTHR24321:SF8">
    <property type="entry name" value="ESTRADIOL 17-BETA-DEHYDROGENASE 8-RELATED"/>
    <property type="match status" value="1"/>
</dbReference>
<dbReference type="GO" id="GO:0016491">
    <property type="term" value="F:oxidoreductase activity"/>
    <property type="evidence" value="ECO:0007669"/>
    <property type="project" value="UniProtKB-KW"/>
</dbReference>
<dbReference type="InterPro" id="IPR020904">
    <property type="entry name" value="Sc_DH/Rdtase_CS"/>
</dbReference>
<dbReference type="PANTHER" id="PTHR24321">
    <property type="entry name" value="DEHYDROGENASES, SHORT CHAIN"/>
    <property type="match status" value="1"/>
</dbReference>
<evidence type="ECO:0008006" key="4">
    <source>
        <dbReference type="Google" id="ProtNLM"/>
    </source>
</evidence>
<dbReference type="PROSITE" id="PS00061">
    <property type="entry name" value="ADH_SHORT"/>
    <property type="match status" value="1"/>
</dbReference>
<dbReference type="CDD" id="cd05233">
    <property type="entry name" value="SDR_c"/>
    <property type="match status" value="1"/>
</dbReference>
<dbReference type="SUPFAM" id="SSF51735">
    <property type="entry name" value="NAD(P)-binding Rossmann-fold domains"/>
    <property type="match status" value="1"/>
</dbReference>
<dbReference type="Pfam" id="PF13561">
    <property type="entry name" value="adh_short_C2"/>
    <property type="match status" value="1"/>
</dbReference>
<protein>
    <recommendedName>
        <fullName evidence="4">SDR family oxidoreductase</fullName>
    </recommendedName>
</protein>
<dbReference type="Gene3D" id="3.40.50.720">
    <property type="entry name" value="NAD(P)-binding Rossmann-like Domain"/>
    <property type="match status" value="1"/>
</dbReference>
<evidence type="ECO:0000313" key="3">
    <source>
        <dbReference type="EMBL" id="SVE34594.1"/>
    </source>
</evidence>
<keyword evidence="2" id="KW-0560">Oxidoreductase</keyword>
<name>A0A383CR65_9ZZZZ</name>
<dbReference type="PRINTS" id="PR00081">
    <property type="entry name" value="GDHRDH"/>
</dbReference>
<proteinExistence type="inferred from homology"/>
<comment type="similarity">
    <text evidence="1">Belongs to the short-chain dehydrogenases/reductases (SDR) family.</text>
</comment>
<gene>
    <name evidence="3" type="ORF">METZ01_LOCUS487448</name>
</gene>
<sequence length="108" mass="11347">SRTTFAGAPGQFPYTASKGAIQGFTWTLAKEAGVDDISVNAVMPGQVATPGTMPHSDEEAFNRTMQNQAIKKRVYPEHMAALVAFIASDDAAMISGQSIVCDGGGLLR</sequence>
<evidence type="ECO:0000256" key="2">
    <source>
        <dbReference type="ARBA" id="ARBA00023002"/>
    </source>
</evidence>